<evidence type="ECO:0000256" key="1">
    <source>
        <dbReference type="ARBA" id="ARBA00004922"/>
    </source>
</evidence>
<dbReference type="Gene3D" id="3.40.50.2000">
    <property type="entry name" value="Glycogen Phosphorylase B"/>
    <property type="match status" value="1"/>
</dbReference>
<dbReference type="GO" id="GO:0097363">
    <property type="term" value="F:protein O-acetylglucosaminyltransferase activity"/>
    <property type="evidence" value="ECO:0007669"/>
    <property type="project" value="UniProtKB-EC"/>
</dbReference>
<feature type="domain" description="O-GlcNAc transferase C-terminal" evidence="9">
    <location>
        <begin position="454"/>
        <end position="637"/>
    </location>
</feature>
<dbReference type="InterPro" id="IPR019734">
    <property type="entry name" value="TPR_rpt"/>
</dbReference>
<evidence type="ECO:0000259" key="9">
    <source>
        <dbReference type="Pfam" id="PF13844"/>
    </source>
</evidence>
<evidence type="ECO:0000256" key="5">
    <source>
        <dbReference type="ARBA" id="ARBA00022679"/>
    </source>
</evidence>
<dbReference type="PANTHER" id="PTHR44998:SF1">
    <property type="entry name" value="UDP-N-ACETYLGLUCOSAMINE--PEPTIDE N-ACETYLGLUCOSAMINYLTRANSFERASE 110 KDA SUBUNIT"/>
    <property type="match status" value="1"/>
</dbReference>
<dbReference type="Pfam" id="PF13432">
    <property type="entry name" value="TPR_16"/>
    <property type="match status" value="2"/>
</dbReference>
<dbReference type="EC" id="2.4.1.255" evidence="3"/>
<dbReference type="SUPFAM" id="SSF48452">
    <property type="entry name" value="TPR-like"/>
    <property type="match status" value="1"/>
</dbReference>
<dbReference type="InterPro" id="IPR029489">
    <property type="entry name" value="OGT/SEC/SPY_C"/>
</dbReference>
<evidence type="ECO:0000256" key="7">
    <source>
        <dbReference type="ARBA" id="ARBA00022803"/>
    </source>
</evidence>
<dbReference type="SMART" id="SM00028">
    <property type="entry name" value="TPR"/>
    <property type="match status" value="5"/>
</dbReference>
<organism evidence="10 11">
    <name type="scientific">Aliishimia ponticola</name>
    <dbReference type="NCBI Taxonomy" id="2499833"/>
    <lineage>
        <taxon>Bacteria</taxon>
        <taxon>Pseudomonadati</taxon>
        <taxon>Pseudomonadota</taxon>
        <taxon>Alphaproteobacteria</taxon>
        <taxon>Rhodobacterales</taxon>
        <taxon>Paracoccaceae</taxon>
        <taxon>Aliishimia</taxon>
    </lineage>
</organism>
<evidence type="ECO:0000256" key="4">
    <source>
        <dbReference type="ARBA" id="ARBA00022676"/>
    </source>
</evidence>
<sequence length="653" mass="71793">MPMAQAQTTPHDPQAEYDQAMAEKRFAAAADTASQLIAQNPVEARFHAMRAEARIKAGKAHEALADMVQANALAPDTPDFLSTLGSLLLAHGDQSSGEACFQRALQLEPNHLMSALNLGRHFEKTGRAQDAERLFMQALVAHPESAAACHLTGRVLHFQGKREQAAALFLRAIENDPTLPEPYRILAAYLREAGDLKSAIGMYDALLRQCPDDLISVAERAHCLAHICDWNAPGYRDFTPGLPEMVTSGAAPFLFLAFEDDPAHQRIRSERYAKRLVGTISAAKPAPPAHDKIRVGYFSADFHTHATMHLMAGMLEAHDRTRFELYAYSFGPDIQDAMRKRAVYAVDCFTDITGMSDYDAAALARAHGLDIAIDLKGFTGGTRPAIFAHRAAPVQIAWLGFPGTTGAKEIDYIIADKVVIPPKERRHYSEKILTLPGCYQPNDNTRPLPDPGVTRADVGLPAEGLVFCCFNGSYKISPVEFDIWMDLLREVDGSVLWLLDGGEVANTNLHRAAEASGIDYRRIIFAPKMKHDQHLSRTAHADLFLDTFNCNAHTTASDALWAGVPVLTLPGCQFAARVAASLVTAIGTPETVCDSVEQYRAKALDYARNPEKLAHLRQKLEAARQTAPLFDTEGFTRAFEDALRSTQKTKKRR</sequence>
<dbReference type="PROSITE" id="PS50005">
    <property type="entry name" value="TPR"/>
    <property type="match status" value="1"/>
</dbReference>
<proteinExistence type="inferred from homology"/>
<dbReference type="Pfam" id="PF13844">
    <property type="entry name" value="Glyco_transf_41"/>
    <property type="match status" value="2"/>
</dbReference>
<comment type="pathway">
    <text evidence="1">Protein modification; protein glycosylation.</text>
</comment>
<evidence type="ECO:0000313" key="11">
    <source>
        <dbReference type="Proteomes" id="UP000306602"/>
    </source>
</evidence>
<keyword evidence="4" id="KW-0328">Glycosyltransferase</keyword>
<gene>
    <name evidence="10" type="ORF">E4Z66_10455</name>
</gene>
<accession>A0A4S4NFG3</accession>
<dbReference type="AlphaFoldDB" id="A0A4S4NFG3"/>
<feature type="repeat" description="TPR" evidence="8">
    <location>
        <begin position="78"/>
        <end position="111"/>
    </location>
</feature>
<evidence type="ECO:0000256" key="6">
    <source>
        <dbReference type="ARBA" id="ARBA00022737"/>
    </source>
</evidence>
<dbReference type="OrthoDB" id="146908at2"/>
<dbReference type="Proteomes" id="UP000306602">
    <property type="component" value="Unassembled WGS sequence"/>
</dbReference>
<dbReference type="SUPFAM" id="SSF53756">
    <property type="entry name" value="UDP-Glycosyltransferase/glycogen phosphorylase"/>
    <property type="match status" value="1"/>
</dbReference>
<dbReference type="Gene3D" id="3.40.50.11380">
    <property type="match status" value="1"/>
</dbReference>
<evidence type="ECO:0000256" key="8">
    <source>
        <dbReference type="PROSITE-ProRule" id="PRU00339"/>
    </source>
</evidence>
<protein>
    <recommendedName>
        <fullName evidence="3">protein O-GlcNAc transferase</fullName>
        <ecNumber evidence="3">2.4.1.255</ecNumber>
    </recommendedName>
</protein>
<keyword evidence="11" id="KW-1185">Reference proteome</keyword>
<evidence type="ECO:0000313" key="10">
    <source>
        <dbReference type="EMBL" id="THH37327.1"/>
    </source>
</evidence>
<name>A0A4S4NFG3_9RHOB</name>
<evidence type="ECO:0000256" key="2">
    <source>
        <dbReference type="ARBA" id="ARBA00005386"/>
    </source>
</evidence>
<keyword evidence="6" id="KW-0677">Repeat</keyword>
<dbReference type="Gene3D" id="1.25.40.10">
    <property type="entry name" value="Tetratricopeptide repeat domain"/>
    <property type="match status" value="1"/>
</dbReference>
<keyword evidence="5" id="KW-0808">Transferase</keyword>
<dbReference type="EMBL" id="SRKY01000002">
    <property type="protein sequence ID" value="THH37327.1"/>
    <property type="molecule type" value="Genomic_DNA"/>
</dbReference>
<comment type="caution">
    <text evidence="10">The sequence shown here is derived from an EMBL/GenBank/DDBJ whole genome shotgun (WGS) entry which is preliminary data.</text>
</comment>
<feature type="domain" description="O-GlcNAc transferase C-terminal" evidence="9">
    <location>
        <begin position="289"/>
        <end position="440"/>
    </location>
</feature>
<dbReference type="InterPro" id="IPR011990">
    <property type="entry name" value="TPR-like_helical_dom_sf"/>
</dbReference>
<keyword evidence="7 8" id="KW-0802">TPR repeat</keyword>
<reference evidence="10 11" key="1">
    <citation type="submission" date="2019-04" db="EMBL/GenBank/DDBJ databases">
        <title>Shimia ponticola sp. nov., isolated from seawater.</title>
        <authorList>
            <person name="Kim Y.-O."/>
            <person name="Yoon J.-H."/>
        </authorList>
    </citation>
    <scope>NUCLEOTIDE SEQUENCE [LARGE SCALE GENOMIC DNA]</scope>
    <source>
        <strain evidence="10 11">MYP11</strain>
    </source>
</reference>
<comment type="similarity">
    <text evidence="2">Belongs to the glycosyltransferase 41 family. O-GlcNAc transferase subfamily.</text>
</comment>
<dbReference type="PANTHER" id="PTHR44998">
    <property type="match status" value="1"/>
</dbReference>
<evidence type="ECO:0000256" key="3">
    <source>
        <dbReference type="ARBA" id="ARBA00011970"/>
    </source>
</evidence>